<reference evidence="2 3" key="1">
    <citation type="submission" date="2024-05" db="EMBL/GenBank/DDBJ databases">
        <title>Haplotype-resolved chromosome-level genome assembly of Huyou (Citrus changshanensis).</title>
        <authorList>
            <person name="Miao C."/>
            <person name="Chen W."/>
            <person name="Wu Y."/>
            <person name="Wang L."/>
            <person name="Zhao S."/>
            <person name="Grierson D."/>
            <person name="Xu C."/>
            <person name="Chen K."/>
        </authorList>
    </citation>
    <scope>NUCLEOTIDE SEQUENCE [LARGE SCALE GENOMIC DNA]</scope>
    <source>
        <strain evidence="2">01-14</strain>
        <tissue evidence="2">Leaf</tissue>
    </source>
</reference>
<comment type="caution">
    <text evidence="2">The sequence shown here is derived from an EMBL/GenBank/DDBJ whole genome shotgun (WGS) entry which is preliminary data.</text>
</comment>
<dbReference type="AlphaFoldDB" id="A0AAP0QZ84"/>
<gene>
    <name evidence="2" type="ORF">WN944_021112</name>
</gene>
<keyword evidence="3" id="KW-1185">Reference proteome</keyword>
<dbReference type="InterPro" id="IPR001117">
    <property type="entry name" value="Cu-oxidase_2nd"/>
</dbReference>
<sequence>MTVVETDGDTHVQNPFNTSFLMPTPRQTCNVLITENQPQGEYHVAMAPICLPIGKINTFLPISTGVNDSVSVQAFTNQLQVAAHLMSRAKWGSFHHFC</sequence>
<evidence type="ECO:0000313" key="3">
    <source>
        <dbReference type="Proteomes" id="UP001428341"/>
    </source>
</evidence>
<dbReference type="Pfam" id="PF00394">
    <property type="entry name" value="Cu-oxidase"/>
    <property type="match status" value="1"/>
</dbReference>
<dbReference type="EMBL" id="JBCGBO010000001">
    <property type="protein sequence ID" value="KAK9228164.1"/>
    <property type="molecule type" value="Genomic_DNA"/>
</dbReference>
<dbReference type="Proteomes" id="UP001428341">
    <property type="component" value="Unassembled WGS sequence"/>
</dbReference>
<organism evidence="2 3">
    <name type="scientific">Citrus x changshan-huyou</name>
    <dbReference type="NCBI Taxonomy" id="2935761"/>
    <lineage>
        <taxon>Eukaryota</taxon>
        <taxon>Viridiplantae</taxon>
        <taxon>Streptophyta</taxon>
        <taxon>Embryophyta</taxon>
        <taxon>Tracheophyta</taxon>
        <taxon>Spermatophyta</taxon>
        <taxon>Magnoliopsida</taxon>
        <taxon>eudicotyledons</taxon>
        <taxon>Gunneridae</taxon>
        <taxon>Pentapetalae</taxon>
        <taxon>rosids</taxon>
        <taxon>malvids</taxon>
        <taxon>Sapindales</taxon>
        <taxon>Rutaceae</taxon>
        <taxon>Aurantioideae</taxon>
        <taxon>Citrus</taxon>
    </lineage>
</organism>
<protein>
    <recommendedName>
        <fullName evidence="1">Plastocyanin-like domain-containing protein</fullName>
    </recommendedName>
</protein>
<name>A0AAP0QZ84_9ROSI</name>
<evidence type="ECO:0000313" key="2">
    <source>
        <dbReference type="EMBL" id="KAK9228164.1"/>
    </source>
</evidence>
<evidence type="ECO:0000259" key="1">
    <source>
        <dbReference type="Pfam" id="PF00394"/>
    </source>
</evidence>
<feature type="domain" description="Plastocyanin-like" evidence="1">
    <location>
        <begin position="1"/>
        <end position="46"/>
    </location>
</feature>
<accession>A0AAP0QZ84</accession>
<proteinExistence type="predicted"/>